<dbReference type="InterPro" id="IPR000524">
    <property type="entry name" value="Tscrpt_reg_HTH_GntR"/>
</dbReference>
<feature type="domain" description="HTH gntR-type" evidence="4">
    <location>
        <begin position="73"/>
        <end position="141"/>
    </location>
</feature>
<dbReference type="PANTHER" id="PTHR44846:SF17">
    <property type="entry name" value="GNTR-FAMILY TRANSCRIPTIONAL REGULATOR"/>
    <property type="match status" value="1"/>
</dbReference>
<feature type="domain" description="HTH gntR-type" evidence="4">
    <location>
        <begin position="7"/>
        <end position="73"/>
    </location>
</feature>
<dbReference type="RefSeq" id="WP_344029825.1">
    <property type="nucleotide sequence ID" value="NZ_BAAABX010000057.1"/>
</dbReference>
<comment type="caution">
    <text evidence="5">The sequence shown here is derived from an EMBL/GenBank/DDBJ whole genome shotgun (WGS) entry which is preliminary data.</text>
</comment>
<proteinExistence type="predicted"/>
<sequence>MPSPSPRGTYLRVAEGLKRRLAMGVVHQVIPSEAVLMREYDVSRTTVRRALRTLAAEGLIRSRPGVGWEVVVGRVAPPLVDQLRAALAEGSFGVGSTFYSESQLCARFQASRTTVRRALSQLEGEGLLEPVHGKGRIVKALPSGVKAP</sequence>
<keyword evidence="2" id="KW-0238">DNA-binding</keyword>
<evidence type="ECO:0000256" key="1">
    <source>
        <dbReference type="ARBA" id="ARBA00023015"/>
    </source>
</evidence>
<dbReference type="Pfam" id="PF00392">
    <property type="entry name" value="GntR"/>
    <property type="match status" value="2"/>
</dbReference>
<keyword evidence="1" id="KW-0805">Transcription regulation</keyword>
<dbReference type="PROSITE" id="PS50949">
    <property type="entry name" value="HTH_GNTR"/>
    <property type="match status" value="2"/>
</dbReference>
<reference evidence="5 6" key="1">
    <citation type="journal article" date="2019" name="Int. J. Syst. Evol. Microbiol.">
        <title>The Global Catalogue of Microorganisms (GCM) 10K type strain sequencing project: providing services to taxonomists for standard genome sequencing and annotation.</title>
        <authorList>
            <consortium name="The Broad Institute Genomics Platform"/>
            <consortium name="The Broad Institute Genome Sequencing Center for Infectious Disease"/>
            <person name="Wu L."/>
            <person name="Ma J."/>
        </authorList>
    </citation>
    <scope>NUCLEOTIDE SEQUENCE [LARGE SCALE GENOMIC DNA]</scope>
    <source>
        <strain evidence="5 6">JCM 4788</strain>
    </source>
</reference>
<protein>
    <recommendedName>
        <fullName evidence="4">HTH gntR-type domain-containing protein</fullName>
    </recommendedName>
</protein>
<dbReference type="EMBL" id="BAAABX010000057">
    <property type="protein sequence ID" value="GAA0426370.1"/>
    <property type="molecule type" value="Genomic_DNA"/>
</dbReference>
<dbReference type="SMART" id="SM00345">
    <property type="entry name" value="HTH_GNTR"/>
    <property type="match status" value="2"/>
</dbReference>
<dbReference type="InterPro" id="IPR036388">
    <property type="entry name" value="WH-like_DNA-bd_sf"/>
</dbReference>
<name>A0ABN0Z0Q9_9ACTN</name>
<dbReference type="InterPro" id="IPR050679">
    <property type="entry name" value="Bact_HTH_transcr_reg"/>
</dbReference>
<keyword evidence="3" id="KW-0804">Transcription</keyword>
<dbReference type="Proteomes" id="UP001500879">
    <property type="component" value="Unassembled WGS sequence"/>
</dbReference>
<evidence type="ECO:0000256" key="2">
    <source>
        <dbReference type="ARBA" id="ARBA00023125"/>
    </source>
</evidence>
<gene>
    <name evidence="5" type="ORF">GCM10010357_54900</name>
</gene>
<dbReference type="Gene3D" id="1.10.10.10">
    <property type="entry name" value="Winged helix-like DNA-binding domain superfamily/Winged helix DNA-binding domain"/>
    <property type="match status" value="2"/>
</dbReference>
<evidence type="ECO:0000256" key="3">
    <source>
        <dbReference type="ARBA" id="ARBA00023163"/>
    </source>
</evidence>
<dbReference type="PRINTS" id="PR00035">
    <property type="entry name" value="HTHGNTR"/>
</dbReference>
<dbReference type="CDD" id="cd07377">
    <property type="entry name" value="WHTH_GntR"/>
    <property type="match status" value="2"/>
</dbReference>
<evidence type="ECO:0000313" key="5">
    <source>
        <dbReference type="EMBL" id="GAA0426370.1"/>
    </source>
</evidence>
<accession>A0ABN0Z0Q9</accession>
<evidence type="ECO:0000313" key="6">
    <source>
        <dbReference type="Proteomes" id="UP001500879"/>
    </source>
</evidence>
<evidence type="ECO:0000259" key="4">
    <source>
        <dbReference type="PROSITE" id="PS50949"/>
    </source>
</evidence>
<organism evidence="5 6">
    <name type="scientific">Streptomyces luteireticuli</name>
    <dbReference type="NCBI Taxonomy" id="173858"/>
    <lineage>
        <taxon>Bacteria</taxon>
        <taxon>Bacillati</taxon>
        <taxon>Actinomycetota</taxon>
        <taxon>Actinomycetes</taxon>
        <taxon>Kitasatosporales</taxon>
        <taxon>Streptomycetaceae</taxon>
        <taxon>Streptomyces</taxon>
    </lineage>
</organism>
<dbReference type="SUPFAM" id="SSF46785">
    <property type="entry name" value="Winged helix' DNA-binding domain"/>
    <property type="match status" value="2"/>
</dbReference>
<dbReference type="InterPro" id="IPR036390">
    <property type="entry name" value="WH_DNA-bd_sf"/>
</dbReference>
<dbReference type="PANTHER" id="PTHR44846">
    <property type="entry name" value="MANNOSYL-D-GLYCERATE TRANSPORT/METABOLISM SYSTEM REPRESSOR MNGR-RELATED"/>
    <property type="match status" value="1"/>
</dbReference>
<keyword evidence="6" id="KW-1185">Reference proteome</keyword>